<organism evidence="2 3">
    <name type="scientific">Duncaniella muris</name>
    <dbReference type="NCBI Taxonomy" id="2094150"/>
    <lineage>
        <taxon>Bacteria</taxon>
        <taxon>Pseudomonadati</taxon>
        <taxon>Bacteroidota</taxon>
        <taxon>Bacteroidia</taxon>
        <taxon>Bacteroidales</taxon>
        <taxon>Muribaculaceae</taxon>
        <taxon>Duncaniella</taxon>
    </lineage>
</organism>
<dbReference type="AlphaFoldDB" id="A0A2V1IP99"/>
<gene>
    <name evidence="2" type="ORF">C5O23_07565</name>
</gene>
<evidence type="ECO:0000313" key="2">
    <source>
        <dbReference type="EMBL" id="PWB02133.1"/>
    </source>
</evidence>
<dbReference type="InterPro" id="IPR012341">
    <property type="entry name" value="6hp_glycosidase-like_sf"/>
</dbReference>
<feature type="signal peptide" evidence="1">
    <location>
        <begin position="1"/>
        <end position="27"/>
    </location>
</feature>
<reference evidence="3" key="1">
    <citation type="submission" date="2018-02" db="EMBL/GenBank/DDBJ databases">
        <authorList>
            <person name="Clavel T."/>
            <person name="Strowig T."/>
        </authorList>
    </citation>
    <scope>NUCLEOTIDE SEQUENCE [LARGE SCALE GENOMIC DNA]</scope>
    <source>
        <strain evidence="3">DSM 103720</strain>
    </source>
</reference>
<dbReference type="GO" id="GO:0005975">
    <property type="term" value="P:carbohydrate metabolic process"/>
    <property type="evidence" value="ECO:0007669"/>
    <property type="project" value="InterPro"/>
</dbReference>
<accession>A0A2V1IP99</accession>
<evidence type="ECO:0000256" key="1">
    <source>
        <dbReference type="SAM" id="SignalP"/>
    </source>
</evidence>
<feature type="chain" id="PRO_5015945410" description="Glycosyl hydrolase family 95 N-terminal domain-containing protein" evidence="1">
    <location>
        <begin position="28"/>
        <end position="701"/>
    </location>
</feature>
<dbReference type="Proteomes" id="UP000244905">
    <property type="component" value="Unassembled WGS sequence"/>
</dbReference>
<evidence type="ECO:0000313" key="3">
    <source>
        <dbReference type="Proteomes" id="UP000244905"/>
    </source>
</evidence>
<dbReference type="EMBL" id="PUEC01000015">
    <property type="protein sequence ID" value="PWB02133.1"/>
    <property type="molecule type" value="Genomic_DNA"/>
</dbReference>
<proteinExistence type="predicted"/>
<keyword evidence="3" id="KW-1185">Reference proteome</keyword>
<dbReference type="RefSeq" id="WP_107032342.1">
    <property type="nucleotide sequence ID" value="NZ_CAJSYL010000004.1"/>
</dbReference>
<dbReference type="SUPFAM" id="SSF48208">
    <property type="entry name" value="Six-hairpin glycosidases"/>
    <property type="match status" value="1"/>
</dbReference>
<comment type="caution">
    <text evidence="2">The sequence shown here is derived from an EMBL/GenBank/DDBJ whole genome shotgun (WGS) entry which is preliminary data.</text>
</comment>
<name>A0A2V1IP99_9BACT</name>
<protein>
    <recommendedName>
        <fullName evidence="4">Glycosyl hydrolase family 95 N-terminal domain-containing protein</fullName>
    </recommendedName>
</protein>
<dbReference type="GeneID" id="82526200"/>
<sequence>MTFKNLFYAAALTLPLSALYSCGSASAIDRQALVERNNPHITAIDTLASLSVGNGEFAVTVDVTGLQTFPELYSKGVPLGTQAQWGWHSFANPDNLRPEEALKDYDFGRGRKEPYAVQFKEAGRPHDAANWYRVNPHRLHLGAIGFAGLQPDRITDIDQTLDMWTGEIRSDFKVDGSPVAVRTYVHPEKDMLAASIKDEKHLPLAIRLPYPTGGHCDDACNWTADSLHTTDIVRADANSALLRHSLDSTTYYIDLAWSGNASLRQDGRNQLTLTPADNEWTVTATFLPDVPQDAAPTVAQTRDASSTYWKDFWTKGGVVDFSHCTDPRAKELERRVVLSQYLLAIQCAGSTPPQETGLTYNSWFGKFHMEMIWWHQAQFALYGHEDLLNRTLPWYESSQGVAREIAERQGFKGLRWMKMTDPSGMEAPSKVGSFLIWQQPHLIYLAELLYRANPDSAMVNRYYPLIQGTAEFMADFAEQDSTGRYILRGIIPAQETLRAAETVNPPFELAYWHFALNTAQQWRERKGEPRVEKWDEIIASLSPLAAKDSLYLAAETAPETYSDIRLTSDHMAVLAAVGILPNSPLVKADIMDNTFDWVYDNWNWDKTWGWDYPTTAMNAVRLGHPEKAVNALLMDKRTNTYLPNGHNYQDNRLRCYLPGNGGLLTAVALMCAGWDGCETENPGFPKDGTWDVRWEGIKPLP</sequence>
<keyword evidence="1" id="KW-0732">Signal</keyword>
<dbReference type="InterPro" id="IPR008928">
    <property type="entry name" value="6-hairpin_glycosidase_sf"/>
</dbReference>
<evidence type="ECO:0008006" key="4">
    <source>
        <dbReference type="Google" id="ProtNLM"/>
    </source>
</evidence>
<dbReference type="Gene3D" id="1.50.10.10">
    <property type="match status" value="1"/>
</dbReference>
<dbReference type="PROSITE" id="PS51257">
    <property type="entry name" value="PROKAR_LIPOPROTEIN"/>
    <property type="match status" value="1"/>
</dbReference>